<evidence type="ECO:0000256" key="13">
    <source>
        <dbReference type="PIRNR" id="PIRNR016570"/>
    </source>
</evidence>
<dbReference type="GO" id="GO:0005737">
    <property type="term" value="C:cytoplasm"/>
    <property type="evidence" value="ECO:0007669"/>
    <property type="project" value="UniProtKB-ARBA"/>
</dbReference>
<evidence type="ECO:0000256" key="4">
    <source>
        <dbReference type="ARBA" id="ARBA00022763"/>
    </source>
</evidence>
<keyword evidence="3 13" id="KW-0547">Nucleotide-binding</keyword>
<dbReference type="Gene3D" id="1.25.40.240">
    <property type="entry name" value="Ku, C-terminal domain"/>
    <property type="match status" value="1"/>
</dbReference>
<dbReference type="InterPro" id="IPR036494">
    <property type="entry name" value="Ku_C_sf"/>
</dbReference>
<dbReference type="CDD" id="cd00873">
    <property type="entry name" value="KU80"/>
    <property type="match status" value="1"/>
</dbReference>
<dbReference type="InterPro" id="IPR005160">
    <property type="entry name" value="Ku_C"/>
</dbReference>
<dbReference type="FunFam" id="1.10.1600.10:FF:000002">
    <property type="entry name" value="X-ray repair cross-complementing protein 5"/>
    <property type="match status" value="1"/>
</dbReference>
<proteinExistence type="inferred from homology"/>
<keyword evidence="9 13" id="KW-0238">DNA-binding</keyword>
<keyword evidence="4 13" id="KW-0227">DNA damage</keyword>
<dbReference type="FunFam" id="1.25.40.240:FF:000001">
    <property type="entry name" value="X-ray repair cross-complementing protein 5"/>
    <property type="match status" value="1"/>
</dbReference>
<evidence type="ECO:0000256" key="1">
    <source>
        <dbReference type="ARBA" id="ARBA00004123"/>
    </source>
</evidence>
<dbReference type="Pfam" id="PF08785">
    <property type="entry name" value="Ku_PK_bind"/>
    <property type="match status" value="1"/>
</dbReference>
<name>A0A0D2X4F7_CAPO3</name>
<accession>A0A0D2X4F7</accession>
<dbReference type="GO" id="GO:0000723">
    <property type="term" value="P:telomere maintenance"/>
    <property type="evidence" value="ECO:0007669"/>
    <property type="project" value="InterPro"/>
</dbReference>
<keyword evidence="6 13" id="KW-0347">Helicase</keyword>
<dbReference type="InterPro" id="IPR014893">
    <property type="entry name" value="Ku_PK_bind"/>
</dbReference>
<evidence type="ECO:0000313" key="16">
    <source>
        <dbReference type="Proteomes" id="UP000008743"/>
    </source>
</evidence>
<keyword evidence="8" id="KW-0832">Ubl conjugation</keyword>
<dbReference type="PANTHER" id="PTHR12604:SF4">
    <property type="entry name" value="X-RAY REPAIR CROSS-COMPLEMENTING PROTEIN 5"/>
    <property type="match status" value="1"/>
</dbReference>
<evidence type="ECO:0000256" key="7">
    <source>
        <dbReference type="ARBA" id="ARBA00022840"/>
    </source>
</evidence>
<evidence type="ECO:0000256" key="8">
    <source>
        <dbReference type="ARBA" id="ARBA00022843"/>
    </source>
</evidence>
<evidence type="ECO:0000256" key="9">
    <source>
        <dbReference type="ARBA" id="ARBA00023125"/>
    </source>
</evidence>
<dbReference type="GO" id="GO:0003684">
    <property type="term" value="F:damaged DNA binding"/>
    <property type="evidence" value="ECO:0007669"/>
    <property type="project" value="InterPro"/>
</dbReference>
<sequence>MASKEITVILLDVGPTMSAPTAGGAGPSFLENAVKGIDMLVQQKVFTNRKDLISLVLIGTKDTNNELAQGGQYQNITVARPAEIPDLQLVRYLQDQIKPGKVHADFVDGLVVAIDLIIKAVATKKFDKRIMLFTDARSPYNDDGVSEIVDKLKLMECAVSVIADFDDPARKVFHAKTKQQRAGEAFLSTLAEETNGLTASFRRALEMLARFRARQVKQVTTFRGDLNIGSINIPVYNYTRTAEAKVPTFKKLSAVAQQAAEPGDMEVRRETSYFLQEDEETEVQKEDITRAYKYGKDFIPWSSVDESTMKLSSHKCLSVLGFTAASNIPRQLLMGGAVAVVPQPGDAVASKALSAFAQAMVLQKSVAIVRYVFRENANVRLGCLHPVISAEHFYLLYNSLPFAEDMREYPFTTLHQKRYMPSAEQLKVVDGLIDKLDLTMAYHDQEGNAMDALHPKLSFNPVLQRVYQCVKQRALHPDDDIPPLDPLIEKYVNPSQDIFARAQAELDRVRQAFPLQVIERKEKDEAVKLWNEADAPVLNVDPVDLLGGASHAAKKVKLENPDGNAGPVTLDSLSSGQVMEVGSIDPIKDFRTMVSSKTRDLVSTAVAQMKKRIIQLITESFGSNLFQKAFDCLKVLRIECVRSDESAQFNDFMGLLKQTTSNKHHNPQHYEFWQLIVKAKITLISSDEAYDSEVTPEQAQQFLEDAVDDSAQVAVATPKDQDVDDLMDMME</sequence>
<evidence type="ECO:0000256" key="10">
    <source>
        <dbReference type="ARBA" id="ARBA00023172"/>
    </source>
</evidence>
<evidence type="ECO:0000313" key="15">
    <source>
        <dbReference type="EMBL" id="KJE95979.1"/>
    </source>
</evidence>
<organism evidence="15 16">
    <name type="scientific">Capsaspora owczarzaki (strain ATCC 30864)</name>
    <dbReference type="NCBI Taxonomy" id="595528"/>
    <lineage>
        <taxon>Eukaryota</taxon>
        <taxon>Filasterea</taxon>
        <taxon>Capsaspora</taxon>
    </lineage>
</organism>
<dbReference type="Gene3D" id="2.40.290.10">
    <property type="match status" value="1"/>
</dbReference>
<dbReference type="PIRSF" id="PIRSF016570">
    <property type="entry name" value="Ku80"/>
    <property type="match status" value="1"/>
</dbReference>
<keyword evidence="5 13" id="KW-0378">Hydrolase</keyword>
<protein>
    <recommendedName>
        <fullName evidence="13">ATP-dependent DNA helicase II subunit 2</fullName>
        <ecNumber evidence="13">3.6.4.12</ecNumber>
    </recommendedName>
</protein>
<dbReference type="Gene3D" id="1.10.1600.10">
    <property type="match status" value="1"/>
</dbReference>
<dbReference type="Pfam" id="PF02735">
    <property type="entry name" value="Ku"/>
    <property type="match status" value="1"/>
</dbReference>
<evidence type="ECO:0000256" key="12">
    <source>
        <dbReference type="ARBA" id="ARBA00023242"/>
    </source>
</evidence>
<comment type="similarity">
    <text evidence="2 13">Belongs to the ku80 family.</text>
</comment>
<dbReference type="SMART" id="SM00559">
    <property type="entry name" value="Ku78"/>
    <property type="match status" value="1"/>
</dbReference>
<dbReference type="OrthoDB" id="30826at2759"/>
<dbReference type="Pfam" id="PF03731">
    <property type="entry name" value="Ku_N"/>
    <property type="match status" value="1"/>
</dbReference>
<dbReference type="GO" id="GO:0003690">
    <property type="term" value="F:double-stranded DNA binding"/>
    <property type="evidence" value="ECO:0007669"/>
    <property type="project" value="TreeGrafter"/>
</dbReference>
<gene>
    <name evidence="15" type="ORF">CAOG_006357</name>
</gene>
<dbReference type="PANTHER" id="PTHR12604">
    <property type="entry name" value="KU AUTOANTIGEN DNA HELICASE"/>
    <property type="match status" value="1"/>
</dbReference>
<dbReference type="InParanoid" id="A0A0D2X4F7"/>
<dbReference type="PhylomeDB" id="A0A0D2X4F7"/>
<dbReference type="SUPFAM" id="SSF101420">
    <property type="entry name" value="C-terminal domain of Ku80"/>
    <property type="match status" value="1"/>
</dbReference>
<dbReference type="GO" id="GO:0042162">
    <property type="term" value="F:telomeric DNA binding"/>
    <property type="evidence" value="ECO:0007669"/>
    <property type="project" value="InterPro"/>
</dbReference>
<dbReference type="InterPro" id="IPR006164">
    <property type="entry name" value="DNA_bd_Ku70/Ku80"/>
</dbReference>
<evidence type="ECO:0000256" key="11">
    <source>
        <dbReference type="ARBA" id="ARBA00023204"/>
    </source>
</evidence>
<dbReference type="GO" id="GO:0003678">
    <property type="term" value="F:DNA helicase activity"/>
    <property type="evidence" value="ECO:0007669"/>
    <property type="project" value="UniProtKB-EC"/>
</dbReference>
<comment type="function">
    <text evidence="13">Single-stranded DNA-dependent ATP-dependent helicase.</text>
</comment>
<dbReference type="GO" id="GO:0005524">
    <property type="term" value="F:ATP binding"/>
    <property type="evidence" value="ECO:0007669"/>
    <property type="project" value="UniProtKB-UniRule"/>
</dbReference>
<dbReference type="GO" id="GO:0006303">
    <property type="term" value="P:double-strand break repair via nonhomologous end joining"/>
    <property type="evidence" value="ECO:0007669"/>
    <property type="project" value="InterPro"/>
</dbReference>
<comment type="catalytic activity">
    <reaction evidence="13">
        <text>ATP + H2O = ADP + phosphate + H(+)</text>
        <dbReference type="Rhea" id="RHEA:13065"/>
        <dbReference type="ChEBI" id="CHEBI:15377"/>
        <dbReference type="ChEBI" id="CHEBI:15378"/>
        <dbReference type="ChEBI" id="CHEBI:30616"/>
        <dbReference type="ChEBI" id="CHEBI:43474"/>
        <dbReference type="ChEBI" id="CHEBI:456216"/>
        <dbReference type="EC" id="3.6.4.12"/>
    </reaction>
</comment>
<dbReference type="InterPro" id="IPR005161">
    <property type="entry name" value="Ku_N"/>
</dbReference>
<reference evidence="16" key="1">
    <citation type="submission" date="2011-02" db="EMBL/GenBank/DDBJ databases">
        <title>The Genome Sequence of Capsaspora owczarzaki ATCC 30864.</title>
        <authorList>
            <person name="Russ C."/>
            <person name="Cuomo C."/>
            <person name="Burger G."/>
            <person name="Gray M.W."/>
            <person name="Holland P.W.H."/>
            <person name="King N."/>
            <person name="Lang F.B.F."/>
            <person name="Roger A.J."/>
            <person name="Ruiz-Trillo I."/>
            <person name="Young S.K."/>
            <person name="Zeng Q."/>
            <person name="Gargeya S."/>
            <person name="Alvarado L."/>
            <person name="Berlin A."/>
            <person name="Chapman S.B."/>
            <person name="Chen Z."/>
            <person name="Freedman E."/>
            <person name="Gellesch M."/>
            <person name="Goldberg J."/>
            <person name="Griggs A."/>
            <person name="Gujja S."/>
            <person name="Heilman E."/>
            <person name="Heiman D."/>
            <person name="Howarth C."/>
            <person name="Mehta T."/>
            <person name="Neiman D."/>
            <person name="Pearson M."/>
            <person name="Roberts A."/>
            <person name="Saif S."/>
            <person name="Shea T."/>
            <person name="Shenoy N."/>
            <person name="Sisk P."/>
            <person name="Stolte C."/>
            <person name="Sykes S."/>
            <person name="White J."/>
            <person name="Yandava C."/>
            <person name="Haas B."/>
            <person name="Nusbaum C."/>
            <person name="Birren B."/>
        </authorList>
    </citation>
    <scope>NUCLEOTIDE SEQUENCE</scope>
    <source>
        <strain evidence="16">ATCC 30864</strain>
    </source>
</reference>
<evidence type="ECO:0000256" key="3">
    <source>
        <dbReference type="ARBA" id="ARBA00022741"/>
    </source>
</evidence>
<dbReference type="Proteomes" id="UP000008743">
    <property type="component" value="Unassembled WGS sequence"/>
</dbReference>
<dbReference type="SUPFAM" id="SSF100939">
    <property type="entry name" value="SPOC domain-like"/>
    <property type="match status" value="1"/>
</dbReference>
<comment type="subcellular location">
    <subcellularLocation>
        <location evidence="1 13">Nucleus</location>
    </subcellularLocation>
</comment>
<dbReference type="GO" id="GO:0016887">
    <property type="term" value="F:ATP hydrolysis activity"/>
    <property type="evidence" value="ECO:0007669"/>
    <property type="project" value="RHEA"/>
</dbReference>
<evidence type="ECO:0000256" key="2">
    <source>
        <dbReference type="ARBA" id="ARBA00007726"/>
    </source>
</evidence>
<dbReference type="GO" id="GO:0043564">
    <property type="term" value="C:Ku70:Ku80 complex"/>
    <property type="evidence" value="ECO:0007669"/>
    <property type="project" value="InterPro"/>
</dbReference>
<dbReference type="EMBL" id="KE346370">
    <property type="protein sequence ID" value="KJE95979.1"/>
    <property type="molecule type" value="Genomic_DNA"/>
</dbReference>
<dbReference type="EC" id="3.6.4.12" evidence="13"/>
<dbReference type="GO" id="GO:0006310">
    <property type="term" value="P:DNA recombination"/>
    <property type="evidence" value="ECO:0007669"/>
    <property type="project" value="UniProtKB-KW"/>
</dbReference>
<keyword evidence="12 13" id="KW-0539">Nucleus</keyword>
<dbReference type="Gene3D" id="3.40.50.410">
    <property type="entry name" value="von Willebrand factor, type A domain"/>
    <property type="match status" value="1"/>
</dbReference>
<keyword evidence="11 13" id="KW-0234">DNA repair</keyword>
<evidence type="ECO:0000259" key="14">
    <source>
        <dbReference type="SMART" id="SM00559"/>
    </source>
</evidence>
<evidence type="ECO:0000256" key="5">
    <source>
        <dbReference type="ARBA" id="ARBA00022801"/>
    </source>
</evidence>
<dbReference type="SUPFAM" id="SSF53300">
    <property type="entry name" value="vWA-like"/>
    <property type="match status" value="1"/>
</dbReference>
<feature type="domain" description="Ku" evidence="14">
    <location>
        <begin position="280"/>
        <end position="417"/>
    </location>
</feature>
<keyword evidence="10 13" id="KW-0233">DNA recombination</keyword>
<dbReference type="AlphaFoldDB" id="A0A0D2X4F7"/>
<dbReference type="FunFam" id="2.40.290.10:FF:000005">
    <property type="entry name" value="X-ray repair cross-complementing protein 5"/>
    <property type="match status" value="1"/>
</dbReference>
<dbReference type="eggNOG" id="KOG2326">
    <property type="taxonomic scope" value="Eukaryota"/>
</dbReference>
<dbReference type="STRING" id="595528.A0A0D2X4F7"/>
<dbReference type="InterPro" id="IPR024193">
    <property type="entry name" value="Ku80"/>
</dbReference>
<evidence type="ECO:0000256" key="6">
    <source>
        <dbReference type="ARBA" id="ARBA00022806"/>
    </source>
</evidence>
<keyword evidence="16" id="KW-1185">Reference proteome</keyword>
<keyword evidence="7 13" id="KW-0067">ATP-binding</keyword>
<dbReference type="InterPro" id="IPR016194">
    <property type="entry name" value="SPOC-like_C_dom_sf"/>
</dbReference>
<dbReference type="InterPro" id="IPR036465">
    <property type="entry name" value="vWFA_dom_sf"/>
</dbReference>
<dbReference type="FunCoup" id="A0A0D2X4F7">
    <property type="interactions" value="388"/>
</dbReference>
<dbReference type="Pfam" id="PF03730">
    <property type="entry name" value="Ku_C"/>
    <property type="match status" value="1"/>
</dbReference>